<sequence>MAQTEQALGRSSLEKSDRELQGFDSLLVAGAERLVVDLGKQEIGRPATDEADRLAHCGQSRQGPPDRLGAIEADHAELIGDRDARLRGPFQHGPGHQIVGGEHPVDVRQPTAEPGVDLLGSARLGRVKVDGADDRFDAGLRKHRAVSGFAHVPR</sequence>
<feature type="region of interest" description="Disordered" evidence="1">
    <location>
        <begin position="85"/>
        <end position="113"/>
    </location>
</feature>
<proteinExistence type="predicted"/>
<dbReference type="AlphaFoldDB" id="A0A645APT4"/>
<name>A0A645APT4_9ZZZZ</name>
<comment type="caution">
    <text evidence="2">The sequence shown here is derived from an EMBL/GenBank/DDBJ whole genome shotgun (WGS) entry which is preliminary data.</text>
</comment>
<accession>A0A645APT4</accession>
<gene>
    <name evidence="2" type="ORF">SDC9_101884</name>
</gene>
<protein>
    <submittedName>
        <fullName evidence="2">Uncharacterized protein</fullName>
    </submittedName>
</protein>
<evidence type="ECO:0000313" key="2">
    <source>
        <dbReference type="EMBL" id="MPM55099.1"/>
    </source>
</evidence>
<organism evidence="2">
    <name type="scientific">bioreactor metagenome</name>
    <dbReference type="NCBI Taxonomy" id="1076179"/>
    <lineage>
        <taxon>unclassified sequences</taxon>
        <taxon>metagenomes</taxon>
        <taxon>ecological metagenomes</taxon>
    </lineage>
</organism>
<evidence type="ECO:0000256" key="1">
    <source>
        <dbReference type="SAM" id="MobiDB-lite"/>
    </source>
</evidence>
<dbReference type="EMBL" id="VSSQ01015113">
    <property type="protein sequence ID" value="MPM55099.1"/>
    <property type="molecule type" value="Genomic_DNA"/>
</dbReference>
<reference evidence="2" key="1">
    <citation type="submission" date="2019-08" db="EMBL/GenBank/DDBJ databases">
        <authorList>
            <person name="Kucharzyk K."/>
            <person name="Murdoch R.W."/>
            <person name="Higgins S."/>
            <person name="Loffler F."/>
        </authorList>
    </citation>
    <scope>NUCLEOTIDE SEQUENCE</scope>
</reference>